<feature type="transmembrane region" description="Helical" evidence="1">
    <location>
        <begin position="285"/>
        <end position="303"/>
    </location>
</feature>
<feature type="transmembrane region" description="Helical" evidence="1">
    <location>
        <begin position="400"/>
        <end position="418"/>
    </location>
</feature>
<sequence length="434" mass="50861">MPPLLYAGFKFQEICPITYTLTVLCVFLLLLKDLRNLILICLAIAFLFIFVFKTEHELENGKYSIEGVIHKSADKYFLINYNNFNVLVYKSPRVSYGDLRYGSLVKAVGNLESFDSDLNIKNWVLENNIKYKLNNATVLFEEKIQEKAFNLFQPVSNENLKHYNTYWYKIVLGMNNENNVTQNKISLLGLNHLFVVSGLHIDLFFFCLILINDKYRKTKRAITTFLILMVFVYSIFSLSPIPMIKAILYKLIKDSKIAKYNRFSQLDSTILVIFLMFLINKNWLFSYSFLLTFANGFLIGYFYKKLKINSKVLKTISLSLLLFLANLFVNVIFTKQINLLSPLYILLFSPIIEITYLLSFFGFWSVEYLNFLYFCLDKLLDLCLLFSVTIPINLNIYNFSIYYWVTGVIVLSIILLNLKDYWKRNLKKQPKTAN</sequence>
<reference evidence="3 4" key="1">
    <citation type="submission" date="2019-01" db="EMBL/GenBank/DDBJ databases">
        <authorList>
            <consortium name="Pathogen Informatics"/>
        </authorList>
    </citation>
    <scope>NUCLEOTIDE SEQUENCE [LARGE SCALE GENOMIC DNA]</scope>
    <source>
        <strain evidence="3 4">NCTC10184</strain>
    </source>
</reference>
<dbReference type="InterPro" id="IPR004477">
    <property type="entry name" value="ComEC_N"/>
</dbReference>
<name>A0A449BAF9_9BACT</name>
<proteinExistence type="predicted"/>
<feature type="transmembrane region" description="Helical" evidence="1">
    <location>
        <begin position="315"/>
        <end position="333"/>
    </location>
</feature>
<dbReference type="Proteomes" id="UP000290876">
    <property type="component" value="Chromosome"/>
</dbReference>
<evidence type="ECO:0000313" key="4">
    <source>
        <dbReference type="Proteomes" id="UP000290876"/>
    </source>
</evidence>
<organism evidence="3 4">
    <name type="scientific">Mycoplasmopsis columbinasalis</name>
    <dbReference type="NCBI Taxonomy" id="114880"/>
    <lineage>
        <taxon>Bacteria</taxon>
        <taxon>Bacillati</taxon>
        <taxon>Mycoplasmatota</taxon>
        <taxon>Mycoplasmoidales</taxon>
        <taxon>Metamycoplasmataceae</taxon>
        <taxon>Mycoplasmopsis</taxon>
    </lineage>
</organism>
<evidence type="ECO:0000256" key="1">
    <source>
        <dbReference type="SAM" id="Phobius"/>
    </source>
</evidence>
<feature type="transmembrane region" description="Helical" evidence="1">
    <location>
        <begin position="12"/>
        <end position="31"/>
    </location>
</feature>
<dbReference type="NCBIfam" id="NF045979">
    <property type="entry name" value="ComEC_MAG0480"/>
    <property type="match status" value="1"/>
</dbReference>
<gene>
    <name evidence="3" type="ORF">NCTC10184_00411</name>
</gene>
<dbReference type="NCBIfam" id="TIGR00360">
    <property type="entry name" value="ComEC_N-term"/>
    <property type="match status" value="1"/>
</dbReference>
<keyword evidence="1" id="KW-0812">Transmembrane</keyword>
<keyword evidence="1" id="KW-0472">Membrane</keyword>
<evidence type="ECO:0000313" key="3">
    <source>
        <dbReference type="EMBL" id="VEU78182.1"/>
    </source>
</evidence>
<keyword evidence="1" id="KW-1133">Transmembrane helix</keyword>
<dbReference type="OrthoDB" id="398983at2"/>
<feature type="transmembrane region" description="Helical" evidence="1">
    <location>
        <begin position="339"/>
        <end position="364"/>
    </location>
</feature>
<accession>A0A449BAF9</accession>
<evidence type="ECO:0000259" key="2">
    <source>
        <dbReference type="Pfam" id="PF03772"/>
    </source>
</evidence>
<dbReference type="Pfam" id="PF03772">
    <property type="entry name" value="Competence"/>
    <property type="match status" value="1"/>
</dbReference>
<feature type="transmembrane region" description="Helical" evidence="1">
    <location>
        <begin position="223"/>
        <end position="248"/>
    </location>
</feature>
<feature type="transmembrane region" description="Helical" evidence="1">
    <location>
        <begin position="193"/>
        <end position="211"/>
    </location>
</feature>
<feature type="transmembrane region" description="Helical" evidence="1">
    <location>
        <begin position="37"/>
        <end position="54"/>
    </location>
</feature>
<dbReference type="AlphaFoldDB" id="A0A449BAF9"/>
<keyword evidence="4" id="KW-1185">Reference proteome</keyword>
<feature type="transmembrane region" description="Helical" evidence="1">
    <location>
        <begin position="371"/>
        <end position="394"/>
    </location>
</feature>
<dbReference type="RefSeq" id="WP_129623025.1">
    <property type="nucleotide sequence ID" value="NZ_LR215043.1"/>
</dbReference>
<feature type="domain" description="ComEC/Rec2-related protein" evidence="2">
    <location>
        <begin position="181"/>
        <end position="381"/>
    </location>
</feature>
<dbReference type="KEGG" id="mcob:NCTC10184_00411"/>
<dbReference type="EMBL" id="LR215043">
    <property type="protein sequence ID" value="VEU78182.1"/>
    <property type="molecule type" value="Genomic_DNA"/>
</dbReference>
<protein>
    <submittedName>
        <fullName evidence="3">Competence protein</fullName>
    </submittedName>
</protein>